<dbReference type="PANTHER" id="PTHR31719">
    <property type="entry name" value="NAC TRANSCRIPTION FACTOR 56"/>
    <property type="match status" value="1"/>
</dbReference>
<dbReference type="GO" id="GO:0006355">
    <property type="term" value="P:regulation of DNA-templated transcription"/>
    <property type="evidence" value="ECO:0007669"/>
    <property type="project" value="InterPro"/>
</dbReference>
<dbReference type="InterPro" id="IPR036093">
    <property type="entry name" value="NAC_dom_sf"/>
</dbReference>
<evidence type="ECO:0000259" key="6">
    <source>
        <dbReference type="PROSITE" id="PS51005"/>
    </source>
</evidence>
<dbReference type="Pfam" id="PF02365">
    <property type="entry name" value="NAM"/>
    <property type="match status" value="1"/>
</dbReference>
<dbReference type="PROSITE" id="PS51005">
    <property type="entry name" value="NAC"/>
    <property type="match status" value="1"/>
</dbReference>
<dbReference type="OrthoDB" id="1002172at2759"/>
<name>A0A1R3K9P8_9ROSI</name>
<keyword evidence="8" id="KW-1185">Reference proteome</keyword>
<evidence type="ECO:0000313" key="8">
    <source>
        <dbReference type="Proteomes" id="UP000187203"/>
    </source>
</evidence>
<protein>
    <submittedName>
        <fullName evidence="7">No apical meristem (NAM) protein</fullName>
    </submittedName>
</protein>
<comment type="caution">
    <text evidence="7">The sequence shown here is derived from an EMBL/GenBank/DDBJ whole genome shotgun (WGS) entry which is preliminary data.</text>
</comment>
<evidence type="ECO:0000256" key="5">
    <source>
        <dbReference type="SAM" id="MobiDB-lite"/>
    </source>
</evidence>
<feature type="region of interest" description="Disordered" evidence="5">
    <location>
        <begin position="351"/>
        <end position="373"/>
    </location>
</feature>
<feature type="domain" description="NAC" evidence="6">
    <location>
        <begin position="2"/>
        <end position="202"/>
    </location>
</feature>
<dbReference type="GO" id="GO:0003677">
    <property type="term" value="F:DNA binding"/>
    <property type="evidence" value="ECO:0007669"/>
    <property type="project" value="UniProtKB-KW"/>
</dbReference>
<keyword evidence="2" id="KW-0238">DNA-binding</keyword>
<dbReference type="PANTHER" id="PTHR31719:SF94">
    <property type="entry name" value="PROTEIN ATAF2"/>
    <property type="match status" value="1"/>
</dbReference>
<evidence type="ECO:0000256" key="3">
    <source>
        <dbReference type="ARBA" id="ARBA00023163"/>
    </source>
</evidence>
<keyword evidence="3" id="KW-0804">Transcription</keyword>
<dbReference type="Gene3D" id="2.170.150.80">
    <property type="entry name" value="NAC domain"/>
    <property type="match status" value="1"/>
</dbReference>
<evidence type="ECO:0000256" key="4">
    <source>
        <dbReference type="ARBA" id="ARBA00023242"/>
    </source>
</evidence>
<dbReference type="AlphaFoldDB" id="A0A1R3K9P8"/>
<feature type="region of interest" description="Disordered" evidence="5">
    <location>
        <begin position="88"/>
        <end position="114"/>
    </location>
</feature>
<evidence type="ECO:0000256" key="2">
    <source>
        <dbReference type="ARBA" id="ARBA00023125"/>
    </source>
</evidence>
<dbReference type="Proteomes" id="UP000187203">
    <property type="component" value="Unassembled WGS sequence"/>
</dbReference>
<dbReference type="SUPFAM" id="SSF101941">
    <property type="entry name" value="NAC domain"/>
    <property type="match status" value="1"/>
</dbReference>
<evidence type="ECO:0000256" key="1">
    <source>
        <dbReference type="ARBA" id="ARBA00023015"/>
    </source>
</evidence>
<dbReference type="InterPro" id="IPR003441">
    <property type="entry name" value="NAC-dom"/>
</dbReference>
<accession>A0A1R3K9P8</accession>
<feature type="compositionally biased region" description="Basic and acidic residues" evidence="5">
    <location>
        <begin position="351"/>
        <end position="361"/>
    </location>
</feature>
<organism evidence="7 8">
    <name type="scientific">Corchorus olitorius</name>
    <dbReference type="NCBI Taxonomy" id="93759"/>
    <lineage>
        <taxon>Eukaryota</taxon>
        <taxon>Viridiplantae</taxon>
        <taxon>Streptophyta</taxon>
        <taxon>Embryophyta</taxon>
        <taxon>Tracheophyta</taxon>
        <taxon>Spermatophyta</taxon>
        <taxon>Magnoliopsida</taxon>
        <taxon>eudicotyledons</taxon>
        <taxon>Gunneridae</taxon>
        <taxon>Pentapetalae</taxon>
        <taxon>rosids</taxon>
        <taxon>malvids</taxon>
        <taxon>Malvales</taxon>
        <taxon>Malvaceae</taxon>
        <taxon>Grewioideae</taxon>
        <taxon>Apeibeae</taxon>
        <taxon>Corchorus</taxon>
    </lineage>
</organism>
<reference evidence="8" key="1">
    <citation type="submission" date="2013-09" db="EMBL/GenBank/DDBJ databases">
        <title>Corchorus olitorius genome sequencing.</title>
        <authorList>
            <person name="Alam M."/>
            <person name="Haque M.S."/>
            <person name="Islam M.S."/>
            <person name="Emdad E.M."/>
            <person name="Islam M.M."/>
            <person name="Ahmed B."/>
            <person name="Halim A."/>
            <person name="Hossen Q.M.M."/>
            <person name="Hossain M.Z."/>
            <person name="Ahmed R."/>
            <person name="Khan M.M."/>
            <person name="Islam R."/>
            <person name="Rashid M.M."/>
            <person name="Khan S.A."/>
            <person name="Rahman M.S."/>
            <person name="Alam M."/>
            <person name="Yahiya A.S."/>
            <person name="Khan M.S."/>
            <person name="Azam M.S."/>
            <person name="Haque T."/>
            <person name="Lashkar M.Z.H."/>
            <person name="Akhand A.I."/>
            <person name="Morshed G."/>
            <person name="Roy S."/>
            <person name="Uddin K.S."/>
            <person name="Rabeya T."/>
            <person name="Hossain A.S."/>
            <person name="Chowdhury A."/>
            <person name="Snigdha A.R."/>
            <person name="Mortoza M.S."/>
            <person name="Matin S.A."/>
            <person name="Hoque S.M.E."/>
            <person name="Islam M.K."/>
            <person name="Roy D.K."/>
            <person name="Haider R."/>
            <person name="Moosa M.M."/>
            <person name="Elias S.M."/>
            <person name="Hasan A.M."/>
            <person name="Jahan S."/>
            <person name="Shafiuddin M."/>
            <person name="Mahmood N."/>
            <person name="Shommy N.S."/>
        </authorList>
    </citation>
    <scope>NUCLEOTIDE SEQUENCE [LARGE SCALE GENOMIC DNA]</scope>
    <source>
        <strain evidence="8">cv. O-4</strain>
    </source>
</reference>
<evidence type="ECO:0000313" key="7">
    <source>
        <dbReference type="EMBL" id="OMP03830.1"/>
    </source>
</evidence>
<feature type="compositionally biased region" description="Polar residues" evidence="5">
    <location>
        <begin position="100"/>
        <end position="114"/>
    </location>
</feature>
<proteinExistence type="predicted"/>
<keyword evidence="1" id="KW-0805">Transcription regulation</keyword>
<sequence>MLPPGYVFDPSDKEIVTFYLPKLIEGNGSLDFLGYFKYLFKVCNVYSTAARPSLLLDFDMNNNNDMVPCLKGNQRFFFTKRDPIAQKNVNGKRPRRSLHNNDQGINQESGQHGFWKSSTGDKPIFDDHNGRQIVVGYVNMLNFYDCSSNNEASSSSSNNGIKKNRKDARKSSYIMYEYKLHKDGGEEADMFQRWVVCKIKDSLRGEEDQCEGIWLNRLFFSSFNGVETLPEAKNKQMMMQEEYYKLYSSRQQFLELQPQEVPLISNDEDRDRRICSEIRAILGVESDSDDETMTLEQALGEDIHNHMPNSLQPLTNSNLVEQQAKEDVLLPLPLNDENGLTKVDEYHSLMETKTKADDPPKEQQGSDLNMEECSSIEKGDWWNDYY</sequence>
<dbReference type="EMBL" id="AWUE01014399">
    <property type="protein sequence ID" value="OMP03830.1"/>
    <property type="molecule type" value="Genomic_DNA"/>
</dbReference>
<keyword evidence="4" id="KW-0539">Nucleus</keyword>
<gene>
    <name evidence="7" type="ORF">COLO4_10172</name>
</gene>